<proteinExistence type="predicted"/>
<feature type="compositionally biased region" description="Polar residues" evidence="1">
    <location>
        <begin position="14"/>
        <end position="29"/>
    </location>
</feature>
<reference evidence="2" key="1">
    <citation type="submission" date="2020-08" db="EMBL/GenBank/DDBJ databases">
        <title>Multicomponent nature underlies the extraordinary mechanical properties of spider dragline silk.</title>
        <authorList>
            <person name="Kono N."/>
            <person name="Nakamura H."/>
            <person name="Mori M."/>
            <person name="Yoshida Y."/>
            <person name="Ohtoshi R."/>
            <person name="Malay A.D."/>
            <person name="Moran D.A.P."/>
            <person name="Tomita M."/>
            <person name="Numata K."/>
            <person name="Arakawa K."/>
        </authorList>
    </citation>
    <scope>NUCLEOTIDE SEQUENCE</scope>
</reference>
<comment type="caution">
    <text evidence="2">The sequence shown here is derived from an EMBL/GenBank/DDBJ whole genome shotgun (WGS) entry which is preliminary data.</text>
</comment>
<gene>
    <name evidence="2" type="ORF">NPIL_349301</name>
</gene>
<feature type="compositionally biased region" description="Basic residues" evidence="1">
    <location>
        <begin position="58"/>
        <end position="73"/>
    </location>
</feature>
<dbReference type="AlphaFoldDB" id="A0A8X6ULC2"/>
<organism evidence="2 3">
    <name type="scientific">Nephila pilipes</name>
    <name type="common">Giant wood spider</name>
    <name type="synonym">Nephila maculata</name>
    <dbReference type="NCBI Taxonomy" id="299642"/>
    <lineage>
        <taxon>Eukaryota</taxon>
        <taxon>Metazoa</taxon>
        <taxon>Ecdysozoa</taxon>
        <taxon>Arthropoda</taxon>
        <taxon>Chelicerata</taxon>
        <taxon>Arachnida</taxon>
        <taxon>Araneae</taxon>
        <taxon>Araneomorphae</taxon>
        <taxon>Entelegynae</taxon>
        <taxon>Araneoidea</taxon>
        <taxon>Nephilidae</taxon>
        <taxon>Nephila</taxon>
    </lineage>
</organism>
<keyword evidence="3" id="KW-1185">Reference proteome</keyword>
<evidence type="ECO:0000313" key="2">
    <source>
        <dbReference type="EMBL" id="GFU47705.1"/>
    </source>
</evidence>
<dbReference type="EMBL" id="BMAW01037273">
    <property type="protein sequence ID" value="GFU47705.1"/>
    <property type="molecule type" value="Genomic_DNA"/>
</dbReference>
<protein>
    <submittedName>
        <fullName evidence="2">Uncharacterized protein</fullName>
    </submittedName>
</protein>
<accession>A0A8X6ULC2</accession>
<sequence length="84" mass="9618">MSMWKSPSFDAEPPQSTITNSSEPQNGSETVHHRVRILEAHISDPLGLNAGTNEDRQSRKRKAPERQDRKRRLILPDSDTEPER</sequence>
<dbReference type="Proteomes" id="UP000887013">
    <property type="component" value="Unassembled WGS sequence"/>
</dbReference>
<feature type="compositionally biased region" description="Basic and acidic residues" evidence="1">
    <location>
        <begin position="30"/>
        <end position="42"/>
    </location>
</feature>
<evidence type="ECO:0000256" key="1">
    <source>
        <dbReference type="SAM" id="MobiDB-lite"/>
    </source>
</evidence>
<evidence type="ECO:0000313" key="3">
    <source>
        <dbReference type="Proteomes" id="UP000887013"/>
    </source>
</evidence>
<feature type="region of interest" description="Disordered" evidence="1">
    <location>
        <begin position="1"/>
        <end position="84"/>
    </location>
</feature>
<name>A0A8X6ULC2_NEPPI</name>